<sequence length="609" mass="64905">MRINTTIDDVSPLITYAPASRWSAGTRNDVKWTEYYLNTYTMCSRAGDNATFTFTGTGVWLYGALRDNHGLYNVTLDGATVTRDGIGAGEGLYQQVLFGASDLSPGTHTVVLTNNQNSTRLANLDLDFIIFEEELGGATDTLNSTKVDDGDAAFTYGPASTAWNTIPDNVQSFEGSTGHTTVSTAAYVDYAFTGNAATVFGVLGPSQGPYSVAIDGGAGTNYTALSANFLPKQILYHVTGLTDGAHTIRISNLPATTGQALTIDYAVADAIQVPIVTTSSTSLTSTSSSTSTSETSSSTEALPTETPPPTSSGPSTGVIVAAVVGGIALFALISFALMMFRRRRASRKDLDEKPDMAIVWPEPYSVGNEGYGGSGRYIPPSQNMQDGYNPLNSEGSPLYPPNRNVHDVNAPGYFGQHVDGTSLFSGFGPGQPPRQSTHSGTSNQPSRGRRPSNASTRLPYIQSEVDSVSPYGRDSAYTANSDGTSRIPAHGHGTMTDMTEPPPVPPLPRTSPTANSPRNLGLHNPPPLHTGLIPPRKGQQEAVRLPPSAAPDQVDAFRGLTEEQLRERRMNVQGREQDFGPLRLDDDEPVPTNAPLPPDYTQATETFKR</sequence>
<accession>A0A0C3B5Q4</accession>
<dbReference type="Proteomes" id="UP000054097">
    <property type="component" value="Unassembled WGS sequence"/>
</dbReference>
<keyword evidence="2 6" id="KW-0812">Transmembrane</keyword>
<proteinExistence type="predicted"/>
<keyword evidence="4 6" id="KW-0472">Membrane</keyword>
<evidence type="ECO:0008006" key="9">
    <source>
        <dbReference type="Google" id="ProtNLM"/>
    </source>
</evidence>
<gene>
    <name evidence="7" type="ORF">M408DRAFT_326814</name>
</gene>
<evidence type="ECO:0000256" key="4">
    <source>
        <dbReference type="ARBA" id="ARBA00023136"/>
    </source>
</evidence>
<evidence type="ECO:0000256" key="6">
    <source>
        <dbReference type="SAM" id="Phobius"/>
    </source>
</evidence>
<organism evidence="7 8">
    <name type="scientific">Serendipita vermifera MAFF 305830</name>
    <dbReference type="NCBI Taxonomy" id="933852"/>
    <lineage>
        <taxon>Eukaryota</taxon>
        <taxon>Fungi</taxon>
        <taxon>Dikarya</taxon>
        <taxon>Basidiomycota</taxon>
        <taxon>Agaricomycotina</taxon>
        <taxon>Agaricomycetes</taxon>
        <taxon>Sebacinales</taxon>
        <taxon>Serendipitaceae</taxon>
        <taxon>Serendipita</taxon>
    </lineage>
</organism>
<dbReference type="OrthoDB" id="3258237at2759"/>
<evidence type="ECO:0000256" key="5">
    <source>
        <dbReference type="SAM" id="MobiDB-lite"/>
    </source>
</evidence>
<feature type="region of interest" description="Disordered" evidence="5">
    <location>
        <begin position="419"/>
        <end position="529"/>
    </location>
</feature>
<keyword evidence="3 6" id="KW-1133">Transmembrane helix</keyword>
<dbReference type="InterPro" id="IPR051694">
    <property type="entry name" value="Immunoregulatory_rcpt-like"/>
</dbReference>
<dbReference type="GO" id="GO:0016020">
    <property type="term" value="C:membrane"/>
    <property type="evidence" value="ECO:0007669"/>
    <property type="project" value="UniProtKB-SubCell"/>
</dbReference>
<dbReference type="Gene3D" id="2.60.120.260">
    <property type="entry name" value="Galactose-binding domain-like"/>
    <property type="match status" value="2"/>
</dbReference>
<protein>
    <recommendedName>
        <fullName evidence="9">Transmembrane protein</fullName>
    </recommendedName>
</protein>
<feature type="compositionally biased region" description="Polar residues" evidence="5">
    <location>
        <begin position="433"/>
        <end position="456"/>
    </location>
</feature>
<feature type="region of interest" description="Disordered" evidence="5">
    <location>
        <begin position="566"/>
        <end position="609"/>
    </location>
</feature>
<dbReference type="HOGENOM" id="CLU_528020_0_0_1"/>
<dbReference type="AlphaFoldDB" id="A0A0C3B5Q4"/>
<dbReference type="EMBL" id="KN824280">
    <property type="protein sequence ID" value="KIM32155.1"/>
    <property type="molecule type" value="Genomic_DNA"/>
</dbReference>
<dbReference type="PANTHER" id="PTHR15549:SF30">
    <property type="entry name" value="MID2 DOMAIN-CONTAINING PROTEIN"/>
    <property type="match status" value="1"/>
</dbReference>
<reference evidence="7 8" key="1">
    <citation type="submission" date="2014-04" db="EMBL/GenBank/DDBJ databases">
        <authorList>
            <consortium name="DOE Joint Genome Institute"/>
            <person name="Kuo A."/>
            <person name="Zuccaro A."/>
            <person name="Kohler A."/>
            <person name="Nagy L.G."/>
            <person name="Floudas D."/>
            <person name="Copeland A."/>
            <person name="Barry K.W."/>
            <person name="Cichocki N."/>
            <person name="Veneault-Fourrey C."/>
            <person name="LaButti K."/>
            <person name="Lindquist E.A."/>
            <person name="Lipzen A."/>
            <person name="Lundell T."/>
            <person name="Morin E."/>
            <person name="Murat C."/>
            <person name="Sun H."/>
            <person name="Tunlid A."/>
            <person name="Henrissat B."/>
            <person name="Grigoriev I.V."/>
            <person name="Hibbett D.S."/>
            <person name="Martin F."/>
            <person name="Nordberg H.P."/>
            <person name="Cantor M.N."/>
            <person name="Hua S.X."/>
        </authorList>
    </citation>
    <scope>NUCLEOTIDE SEQUENCE [LARGE SCALE GENOMIC DNA]</scope>
    <source>
        <strain evidence="7 8">MAFF 305830</strain>
    </source>
</reference>
<keyword evidence="8" id="KW-1185">Reference proteome</keyword>
<name>A0A0C3B5Q4_SERVB</name>
<evidence type="ECO:0000313" key="7">
    <source>
        <dbReference type="EMBL" id="KIM32155.1"/>
    </source>
</evidence>
<evidence type="ECO:0000256" key="3">
    <source>
        <dbReference type="ARBA" id="ARBA00022989"/>
    </source>
</evidence>
<evidence type="ECO:0000256" key="1">
    <source>
        <dbReference type="ARBA" id="ARBA00004167"/>
    </source>
</evidence>
<feature type="transmembrane region" description="Helical" evidence="6">
    <location>
        <begin position="318"/>
        <end position="340"/>
    </location>
</feature>
<feature type="compositionally biased region" description="Pro residues" evidence="5">
    <location>
        <begin position="500"/>
        <end position="509"/>
    </location>
</feature>
<feature type="compositionally biased region" description="Low complexity" evidence="5">
    <location>
        <begin position="281"/>
        <end position="304"/>
    </location>
</feature>
<reference evidence="8" key="2">
    <citation type="submission" date="2015-01" db="EMBL/GenBank/DDBJ databases">
        <title>Evolutionary Origins and Diversification of the Mycorrhizal Mutualists.</title>
        <authorList>
            <consortium name="DOE Joint Genome Institute"/>
            <consortium name="Mycorrhizal Genomics Consortium"/>
            <person name="Kohler A."/>
            <person name="Kuo A."/>
            <person name="Nagy L.G."/>
            <person name="Floudas D."/>
            <person name="Copeland A."/>
            <person name="Barry K.W."/>
            <person name="Cichocki N."/>
            <person name="Veneault-Fourrey C."/>
            <person name="LaButti K."/>
            <person name="Lindquist E.A."/>
            <person name="Lipzen A."/>
            <person name="Lundell T."/>
            <person name="Morin E."/>
            <person name="Murat C."/>
            <person name="Riley R."/>
            <person name="Ohm R."/>
            <person name="Sun H."/>
            <person name="Tunlid A."/>
            <person name="Henrissat B."/>
            <person name="Grigoriev I.V."/>
            <person name="Hibbett D.S."/>
            <person name="Martin F."/>
        </authorList>
    </citation>
    <scope>NUCLEOTIDE SEQUENCE [LARGE SCALE GENOMIC DNA]</scope>
    <source>
        <strain evidence="8">MAFF 305830</strain>
    </source>
</reference>
<feature type="region of interest" description="Disordered" evidence="5">
    <location>
        <begin position="281"/>
        <end position="314"/>
    </location>
</feature>
<evidence type="ECO:0000256" key="2">
    <source>
        <dbReference type="ARBA" id="ARBA00022692"/>
    </source>
</evidence>
<feature type="compositionally biased region" description="Basic and acidic residues" evidence="5">
    <location>
        <begin position="566"/>
        <end position="578"/>
    </location>
</feature>
<dbReference type="PANTHER" id="PTHR15549">
    <property type="entry name" value="PAIRED IMMUNOGLOBULIN-LIKE TYPE 2 RECEPTOR"/>
    <property type="match status" value="1"/>
</dbReference>
<evidence type="ECO:0000313" key="8">
    <source>
        <dbReference type="Proteomes" id="UP000054097"/>
    </source>
</evidence>
<comment type="subcellular location">
    <subcellularLocation>
        <location evidence="1">Membrane</location>
        <topology evidence="1">Single-pass membrane protein</topology>
    </subcellularLocation>
</comment>
<dbReference type="CDD" id="cd12841">
    <property type="entry name" value="TM_EphA1"/>
    <property type="match status" value="1"/>
</dbReference>
<dbReference type="GO" id="GO:0071944">
    <property type="term" value="C:cell periphery"/>
    <property type="evidence" value="ECO:0007669"/>
    <property type="project" value="UniProtKB-ARBA"/>
</dbReference>